<evidence type="ECO:0000256" key="6">
    <source>
        <dbReference type="ARBA" id="ARBA00022729"/>
    </source>
</evidence>
<name>A0ABM9M3E9_9MYCO</name>
<keyword evidence="7 11" id="KW-0378">Hydrolase</keyword>
<protein>
    <submittedName>
        <fullName evidence="15">Type VII secretion-associated serine protease mycosin</fullName>
    </submittedName>
</protein>
<feature type="active site" description="Charge relay system" evidence="11">
    <location>
        <position position="344"/>
    </location>
</feature>
<evidence type="ECO:0000256" key="8">
    <source>
        <dbReference type="ARBA" id="ARBA00022825"/>
    </source>
</evidence>
<dbReference type="PROSITE" id="PS51892">
    <property type="entry name" value="SUBTILASE"/>
    <property type="match status" value="1"/>
</dbReference>
<evidence type="ECO:0000256" key="13">
    <source>
        <dbReference type="SAM" id="SignalP"/>
    </source>
</evidence>
<dbReference type="EMBL" id="OY726397">
    <property type="protein sequence ID" value="CAJ1509626.1"/>
    <property type="molecule type" value="Genomic_DNA"/>
</dbReference>
<keyword evidence="10 12" id="KW-0472">Membrane</keyword>
<evidence type="ECO:0000256" key="11">
    <source>
        <dbReference type="PROSITE-ProRule" id="PRU01240"/>
    </source>
</evidence>
<evidence type="ECO:0000256" key="7">
    <source>
        <dbReference type="ARBA" id="ARBA00022801"/>
    </source>
</evidence>
<feature type="chain" id="PRO_5046608167" evidence="13">
    <location>
        <begin position="29"/>
        <end position="458"/>
    </location>
</feature>
<dbReference type="InterPro" id="IPR000209">
    <property type="entry name" value="Peptidase_S8/S53_dom"/>
</dbReference>
<dbReference type="PANTHER" id="PTHR42884:SF14">
    <property type="entry name" value="NEUROENDOCRINE CONVERTASE 1"/>
    <property type="match status" value="1"/>
</dbReference>
<feature type="transmembrane region" description="Helical" evidence="12">
    <location>
        <begin position="431"/>
        <end position="450"/>
    </location>
</feature>
<dbReference type="RefSeq" id="WP_308479555.1">
    <property type="nucleotide sequence ID" value="NZ_OY726397.1"/>
</dbReference>
<evidence type="ECO:0000256" key="5">
    <source>
        <dbReference type="ARBA" id="ARBA00022692"/>
    </source>
</evidence>
<keyword evidence="8 11" id="KW-0720">Serine protease</keyword>
<keyword evidence="16" id="KW-1185">Reference proteome</keyword>
<evidence type="ECO:0000259" key="14">
    <source>
        <dbReference type="Pfam" id="PF00082"/>
    </source>
</evidence>
<dbReference type="Pfam" id="PF00082">
    <property type="entry name" value="Peptidase_S8"/>
    <property type="match status" value="1"/>
</dbReference>
<reference evidence="15 16" key="1">
    <citation type="submission" date="2023-08" db="EMBL/GenBank/DDBJ databases">
        <authorList>
            <person name="Folkvardsen B D."/>
            <person name="Norman A."/>
        </authorList>
    </citation>
    <scope>NUCLEOTIDE SEQUENCE [LARGE SCALE GENOMIC DNA]</scope>
    <source>
        <strain evidence="15 16">Mu0053</strain>
    </source>
</reference>
<dbReference type="PRINTS" id="PR00723">
    <property type="entry name" value="SUBTILISIN"/>
</dbReference>
<dbReference type="InterPro" id="IPR036852">
    <property type="entry name" value="Peptidase_S8/S53_dom_sf"/>
</dbReference>
<proteinExistence type="inferred from homology"/>
<dbReference type="InterPro" id="IPR022398">
    <property type="entry name" value="Peptidase_S8_His-AS"/>
</dbReference>
<dbReference type="SUPFAM" id="SSF52743">
    <property type="entry name" value="Subtilisin-like"/>
    <property type="match status" value="1"/>
</dbReference>
<keyword evidence="6 13" id="KW-0732">Signal</keyword>
<evidence type="ECO:0000256" key="2">
    <source>
        <dbReference type="ARBA" id="ARBA00011073"/>
    </source>
</evidence>
<dbReference type="Gene3D" id="3.40.50.200">
    <property type="entry name" value="Peptidase S8/S53 domain"/>
    <property type="match status" value="1"/>
</dbReference>
<keyword evidence="5 12" id="KW-0812">Transmembrane</keyword>
<dbReference type="GO" id="GO:0006508">
    <property type="term" value="P:proteolysis"/>
    <property type="evidence" value="ECO:0007669"/>
    <property type="project" value="UniProtKB-KW"/>
</dbReference>
<evidence type="ECO:0000256" key="10">
    <source>
        <dbReference type="ARBA" id="ARBA00023136"/>
    </source>
</evidence>
<feature type="active site" description="Charge relay system" evidence="11">
    <location>
        <position position="98"/>
    </location>
</feature>
<keyword evidence="9 12" id="KW-1133">Transmembrane helix</keyword>
<dbReference type="NCBIfam" id="TIGR03921">
    <property type="entry name" value="T7SS_mycosin"/>
    <property type="match status" value="1"/>
</dbReference>
<keyword evidence="4 11" id="KW-0645">Protease</keyword>
<evidence type="ECO:0000256" key="4">
    <source>
        <dbReference type="ARBA" id="ARBA00022670"/>
    </source>
</evidence>
<dbReference type="InterPro" id="IPR015500">
    <property type="entry name" value="Peptidase_S8_subtilisin-rel"/>
</dbReference>
<organism evidence="15 16">
    <name type="scientific">[Mycobacterium] burgundiense</name>
    <dbReference type="NCBI Taxonomy" id="3064286"/>
    <lineage>
        <taxon>Bacteria</taxon>
        <taxon>Bacillati</taxon>
        <taxon>Actinomycetota</taxon>
        <taxon>Actinomycetes</taxon>
        <taxon>Mycobacteriales</taxon>
        <taxon>Mycobacteriaceae</taxon>
        <taxon>Mycolicibacterium</taxon>
    </lineage>
</organism>
<evidence type="ECO:0000256" key="1">
    <source>
        <dbReference type="ARBA" id="ARBA00004162"/>
    </source>
</evidence>
<gene>
    <name evidence="15" type="primary">mycP</name>
    <name evidence="15" type="ORF">MU0053_004247</name>
</gene>
<accession>A0ABM9M3E9</accession>
<dbReference type="Proteomes" id="UP001190465">
    <property type="component" value="Chromosome"/>
</dbReference>
<feature type="domain" description="Peptidase S8/S53" evidence="14">
    <location>
        <begin position="89"/>
        <end position="391"/>
    </location>
</feature>
<dbReference type="InterPro" id="IPR023834">
    <property type="entry name" value="T7SS_pept_S8A_mycosin"/>
</dbReference>
<dbReference type="GO" id="GO:0008233">
    <property type="term" value="F:peptidase activity"/>
    <property type="evidence" value="ECO:0007669"/>
    <property type="project" value="UniProtKB-KW"/>
</dbReference>
<evidence type="ECO:0000256" key="3">
    <source>
        <dbReference type="ARBA" id="ARBA00022475"/>
    </source>
</evidence>
<evidence type="ECO:0000256" key="12">
    <source>
        <dbReference type="SAM" id="Phobius"/>
    </source>
</evidence>
<dbReference type="PANTHER" id="PTHR42884">
    <property type="entry name" value="PROPROTEIN CONVERTASE SUBTILISIN/KEXIN-RELATED"/>
    <property type="match status" value="1"/>
</dbReference>
<feature type="signal peptide" evidence="13">
    <location>
        <begin position="1"/>
        <end position="28"/>
    </location>
</feature>
<comment type="similarity">
    <text evidence="2 11">Belongs to the peptidase S8 family.</text>
</comment>
<evidence type="ECO:0000256" key="9">
    <source>
        <dbReference type="ARBA" id="ARBA00022989"/>
    </source>
</evidence>
<dbReference type="PROSITE" id="PS00137">
    <property type="entry name" value="SUBTILASE_HIS"/>
    <property type="match status" value="1"/>
</dbReference>
<evidence type="ECO:0000313" key="15">
    <source>
        <dbReference type="EMBL" id="CAJ1509626.1"/>
    </source>
</evidence>
<feature type="active site" description="Charge relay system" evidence="11">
    <location>
        <position position="129"/>
    </location>
</feature>
<comment type="subcellular location">
    <subcellularLocation>
        <location evidence="1">Cell membrane</location>
        <topology evidence="1">Single-pass membrane protein</topology>
    </subcellularLocation>
</comment>
<sequence>MTRVLRLGLKTTAAGCAAALVLSPAAWAIGPPAVDPATPPPAGSAGAAVPMQQQGDCITTGVLPGFDPAVASQNQRMLNLDGAWRFSRGEGQTVAVIDTGVKPGPRLPNVEPGGDYVGDSDGLTDCDGHGTLVAGLIGGQPGDDAFSGVAPAARILSIRQASARYSPRTTGGDPVLEHAKVDIDSLARAVVRAADLGARVINISSATCLPAGADVDQTALGAALRYAAVDKDAVIVASAGNAGPNGIAGGQACQSNPVGGATNPEDPRNWAAVGAVSTPSWWQPHVLSVGSLTPGGQPSKFTMSGPWVGIAAPGESVVSVSNGDGLANAVPTERGQLGAISGTSFAAAYVSGVAALVRSRFPEMPANHVIQRLTRTAHNGARDPSNLVGAGTLDPVAALTWELPPPPGELPATQIAAPVAAPPQNHTPRNIAFAGTAALAVAVAAAAFAVNRRKERSQ</sequence>
<keyword evidence="3" id="KW-1003">Cell membrane</keyword>
<evidence type="ECO:0000313" key="16">
    <source>
        <dbReference type="Proteomes" id="UP001190465"/>
    </source>
</evidence>